<dbReference type="SUPFAM" id="SSF57756">
    <property type="entry name" value="Retrovirus zinc finger-like domains"/>
    <property type="match status" value="1"/>
</dbReference>
<dbReference type="Gene3D" id="4.10.60.10">
    <property type="entry name" value="Zinc finger, CCHC-type"/>
    <property type="match status" value="1"/>
</dbReference>
<proteinExistence type="predicted"/>
<dbReference type="InterPro" id="IPR001878">
    <property type="entry name" value="Znf_CCHC"/>
</dbReference>
<dbReference type="OrthoDB" id="5978043at2759"/>
<dbReference type="EnsemblMetazoa" id="AAEL020114-RA">
    <property type="protein sequence ID" value="AAEL020114-PA"/>
    <property type="gene ID" value="AAEL020114"/>
</dbReference>
<protein>
    <submittedName>
        <fullName evidence="2">Uncharacterized protein</fullName>
    </submittedName>
</protein>
<accession>A0A6I8TYD2</accession>
<evidence type="ECO:0000313" key="3">
    <source>
        <dbReference type="Proteomes" id="UP000008820"/>
    </source>
</evidence>
<keyword evidence="3" id="KW-1185">Reference proteome</keyword>
<gene>
    <name evidence="2" type="primary">110679262</name>
</gene>
<feature type="region of interest" description="Disordered" evidence="1">
    <location>
        <begin position="37"/>
        <end position="83"/>
    </location>
</feature>
<evidence type="ECO:0000313" key="2">
    <source>
        <dbReference type="EnsemblMetazoa" id="AAEL020114-PA"/>
    </source>
</evidence>
<reference evidence="2 3" key="1">
    <citation type="submission" date="2017-06" db="EMBL/GenBank/DDBJ databases">
        <title>Aedes aegypti genome working group (AGWG) sequencing and assembly.</title>
        <authorList>
            <consortium name="Aedes aegypti Genome Working Group (AGWG)"/>
            <person name="Matthews B.J."/>
        </authorList>
    </citation>
    <scope>NUCLEOTIDE SEQUENCE [LARGE SCALE GENOMIC DNA]</scope>
    <source>
        <strain evidence="2 3">LVP_AGWG</strain>
    </source>
</reference>
<sequence length="256" mass="28391">MKRHGNPEPALMAPVQSFPNTGYGSRANFRGGFYHRGGYRGGEATGPRQSYRDRAWKAPPNRGRFQSWPNKGGSSRPRSSSEENCWRCGGVYHSPNNCNVKDKICDRCGQMGHIKRVCFGNFKRTGGEVLDVPPKKIAVIEDCGKCEEEPKVENSVIKSNLLHSACAVQSFAIEEKMTIHDNLTYQPNIDNKAFDAGGSNKAAINHVKMPTNTQTTVERSLSYTSDGKDLRKHIDCVDRLGLEEKTIDNTQGVSIN</sequence>
<dbReference type="InParanoid" id="A0A6I8TYD2"/>
<organism evidence="2 3">
    <name type="scientific">Aedes aegypti</name>
    <name type="common">Yellowfever mosquito</name>
    <name type="synonym">Culex aegypti</name>
    <dbReference type="NCBI Taxonomy" id="7159"/>
    <lineage>
        <taxon>Eukaryota</taxon>
        <taxon>Metazoa</taxon>
        <taxon>Ecdysozoa</taxon>
        <taxon>Arthropoda</taxon>
        <taxon>Hexapoda</taxon>
        <taxon>Insecta</taxon>
        <taxon>Pterygota</taxon>
        <taxon>Neoptera</taxon>
        <taxon>Endopterygota</taxon>
        <taxon>Diptera</taxon>
        <taxon>Nematocera</taxon>
        <taxon>Culicoidea</taxon>
        <taxon>Culicidae</taxon>
        <taxon>Culicinae</taxon>
        <taxon>Aedini</taxon>
        <taxon>Aedes</taxon>
        <taxon>Stegomyia</taxon>
    </lineage>
</organism>
<reference evidence="2" key="2">
    <citation type="submission" date="2020-05" db="UniProtKB">
        <authorList>
            <consortium name="EnsemblMetazoa"/>
        </authorList>
    </citation>
    <scope>IDENTIFICATION</scope>
    <source>
        <strain evidence="2">LVP_AGWG</strain>
    </source>
</reference>
<dbReference type="SMART" id="SM00343">
    <property type="entry name" value="ZnF_C2HC"/>
    <property type="match status" value="2"/>
</dbReference>
<dbReference type="GO" id="GO:0003676">
    <property type="term" value="F:nucleic acid binding"/>
    <property type="evidence" value="ECO:0007669"/>
    <property type="project" value="InterPro"/>
</dbReference>
<name>A0A6I8TYD2_AEDAE</name>
<feature type="compositionally biased region" description="Low complexity" evidence="1">
    <location>
        <begin position="69"/>
        <end position="78"/>
    </location>
</feature>
<dbReference type="GO" id="GO:0008270">
    <property type="term" value="F:zinc ion binding"/>
    <property type="evidence" value="ECO:0007669"/>
    <property type="project" value="InterPro"/>
</dbReference>
<feature type="region of interest" description="Disordered" evidence="1">
    <location>
        <begin position="1"/>
        <end position="20"/>
    </location>
</feature>
<evidence type="ECO:0000256" key="1">
    <source>
        <dbReference type="SAM" id="MobiDB-lite"/>
    </source>
</evidence>
<dbReference type="Proteomes" id="UP000008820">
    <property type="component" value="Chromosome 3"/>
</dbReference>
<dbReference type="AlphaFoldDB" id="A0A6I8TYD2"/>
<dbReference type="PROSITE" id="PS50158">
    <property type="entry name" value="ZF_CCHC"/>
    <property type="match status" value="1"/>
</dbReference>
<dbReference type="InterPro" id="IPR036875">
    <property type="entry name" value="Znf_CCHC_sf"/>
</dbReference>